<dbReference type="AlphaFoldDB" id="A0A6S6U2J5"/>
<evidence type="ECO:0000313" key="13">
    <source>
        <dbReference type="EMBL" id="CAA6827112.1"/>
    </source>
</evidence>
<dbReference type="InterPro" id="IPR008144">
    <property type="entry name" value="Guanylate_kin-like_dom"/>
</dbReference>
<comment type="function">
    <text evidence="11">Essential for recycling GMP and indirectly, cGMP.</text>
</comment>
<evidence type="ECO:0000256" key="3">
    <source>
        <dbReference type="ARBA" id="ARBA00012961"/>
    </source>
</evidence>
<evidence type="ECO:0000259" key="12">
    <source>
        <dbReference type="PROSITE" id="PS50052"/>
    </source>
</evidence>
<evidence type="ECO:0000256" key="1">
    <source>
        <dbReference type="ARBA" id="ARBA00004496"/>
    </source>
</evidence>
<dbReference type="GO" id="GO:0005829">
    <property type="term" value="C:cytosol"/>
    <property type="evidence" value="ECO:0007669"/>
    <property type="project" value="TreeGrafter"/>
</dbReference>
<dbReference type="PANTHER" id="PTHR23117:SF13">
    <property type="entry name" value="GUANYLATE KINASE"/>
    <property type="match status" value="1"/>
</dbReference>
<evidence type="ECO:0000256" key="4">
    <source>
        <dbReference type="ARBA" id="ARBA00016296"/>
    </source>
</evidence>
<feature type="domain" description="Guanylate kinase-like" evidence="12">
    <location>
        <begin position="4"/>
        <end position="182"/>
    </location>
</feature>
<evidence type="ECO:0000256" key="7">
    <source>
        <dbReference type="ARBA" id="ARBA00022741"/>
    </source>
</evidence>
<comment type="catalytic activity">
    <reaction evidence="11">
        <text>GMP + ATP = GDP + ADP</text>
        <dbReference type="Rhea" id="RHEA:20780"/>
        <dbReference type="ChEBI" id="CHEBI:30616"/>
        <dbReference type="ChEBI" id="CHEBI:58115"/>
        <dbReference type="ChEBI" id="CHEBI:58189"/>
        <dbReference type="ChEBI" id="CHEBI:456216"/>
        <dbReference type="EC" id="2.7.4.8"/>
    </reaction>
</comment>
<dbReference type="NCBIfam" id="TIGR03263">
    <property type="entry name" value="guanyl_kin"/>
    <property type="match status" value="1"/>
</dbReference>
<dbReference type="PANTHER" id="PTHR23117">
    <property type="entry name" value="GUANYLATE KINASE-RELATED"/>
    <property type="match status" value="1"/>
</dbReference>
<dbReference type="SUPFAM" id="SSF52540">
    <property type="entry name" value="P-loop containing nucleoside triphosphate hydrolases"/>
    <property type="match status" value="1"/>
</dbReference>
<keyword evidence="8 11" id="KW-0418">Kinase</keyword>
<name>A0A6S6U2J5_9GAMM</name>
<keyword evidence="5 11" id="KW-0963">Cytoplasm</keyword>
<keyword evidence="9 11" id="KW-0067">ATP-binding</keyword>
<dbReference type="HAMAP" id="MF_00328">
    <property type="entry name" value="Guanylate_kinase"/>
    <property type="match status" value="1"/>
</dbReference>
<dbReference type="FunFam" id="3.40.50.300:FF:000084">
    <property type="entry name" value="Guanylate kinase"/>
    <property type="match status" value="1"/>
</dbReference>
<protein>
    <recommendedName>
        <fullName evidence="4 11">Guanylate kinase</fullName>
        <ecNumber evidence="3 11">2.7.4.8</ecNumber>
    </recommendedName>
    <alternativeName>
        <fullName evidence="10 11">GMP kinase</fullName>
    </alternativeName>
</protein>
<dbReference type="Gene3D" id="3.40.50.300">
    <property type="entry name" value="P-loop containing nucleotide triphosphate hydrolases"/>
    <property type="match status" value="1"/>
</dbReference>
<evidence type="ECO:0000256" key="11">
    <source>
        <dbReference type="HAMAP-Rule" id="MF_00328"/>
    </source>
</evidence>
<dbReference type="SMART" id="SM00072">
    <property type="entry name" value="GuKc"/>
    <property type="match status" value="1"/>
</dbReference>
<dbReference type="InterPro" id="IPR017665">
    <property type="entry name" value="Guanylate_kinase"/>
</dbReference>
<keyword evidence="6 11" id="KW-0808">Transferase</keyword>
<dbReference type="GO" id="GO:0004385">
    <property type="term" value="F:GMP kinase activity"/>
    <property type="evidence" value="ECO:0007669"/>
    <property type="project" value="UniProtKB-UniRule"/>
</dbReference>
<dbReference type="Gene3D" id="3.30.63.10">
    <property type="entry name" value="Guanylate Kinase phosphate binding domain"/>
    <property type="match status" value="1"/>
</dbReference>
<accession>A0A6S6U2J5</accession>
<dbReference type="GO" id="GO:0005524">
    <property type="term" value="F:ATP binding"/>
    <property type="evidence" value="ECO:0007669"/>
    <property type="project" value="UniProtKB-UniRule"/>
</dbReference>
<evidence type="ECO:0000256" key="10">
    <source>
        <dbReference type="ARBA" id="ARBA00030128"/>
    </source>
</evidence>
<gene>
    <name evidence="11" type="primary">gmk</name>
    <name evidence="13" type="ORF">HELGO_WM8350</name>
</gene>
<evidence type="ECO:0000256" key="6">
    <source>
        <dbReference type="ARBA" id="ARBA00022679"/>
    </source>
</evidence>
<dbReference type="Pfam" id="PF00625">
    <property type="entry name" value="Guanylate_kin"/>
    <property type="match status" value="1"/>
</dbReference>
<evidence type="ECO:0000256" key="5">
    <source>
        <dbReference type="ARBA" id="ARBA00022490"/>
    </source>
</evidence>
<evidence type="ECO:0000256" key="8">
    <source>
        <dbReference type="ARBA" id="ARBA00022777"/>
    </source>
</evidence>
<dbReference type="FunFam" id="3.30.63.10:FF:000002">
    <property type="entry name" value="Guanylate kinase 1"/>
    <property type="match status" value="1"/>
</dbReference>
<dbReference type="InterPro" id="IPR020590">
    <property type="entry name" value="Guanylate_kinase_CS"/>
</dbReference>
<keyword evidence="7 11" id="KW-0547">Nucleotide-binding</keyword>
<evidence type="ECO:0000256" key="2">
    <source>
        <dbReference type="ARBA" id="ARBA00005790"/>
    </source>
</evidence>
<evidence type="ECO:0000256" key="9">
    <source>
        <dbReference type="ARBA" id="ARBA00022840"/>
    </source>
</evidence>
<comment type="similarity">
    <text evidence="2 11">Belongs to the guanylate kinase family.</text>
</comment>
<dbReference type="EC" id="2.7.4.8" evidence="3 11"/>
<dbReference type="InterPro" id="IPR027417">
    <property type="entry name" value="P-loop_NTPase"/>
</dbReference>
<proteinExistence type="inferred from homology"/>
<feature type="binding site" evidence="11">
    <location>
        <begin position="11"/>
        <end position="18"/>
    </location>
    <ligand>
        <name>ATP</name>
        <dbReference type="ChEBI" id="CHEBI:30616"/>
    </ligand>
</feature>
<dbReference type="PROSITE" id="PS00856">
    <property type="entry name" value="GUANYLATE_KINASE_1"/>
    <property type="match status" value="1"/>
</dbReference>
<comment type="subcellular location">
    <subcellularLocation>
        <location evidence="1 11">Cytoplasm</location>
    </subcellularLocation>
</comment>
<dbReference type="CDD" id="cd00071">
    <property type="entry name" value="GMPK"/>
    <property type="match status" value="1"/>
</dbReference>
<organism evidence="13">
    <name type="scientific">uncultured Thiotrichaceae bacterium</name>
    <dbReference type="NCBI Taxonomy" id="298394"/>
    <lineage>
        <taxon>Bacteria</taxon>
        <taxon>Pseudomonadati</taxon>
        <taxon>Pseudomonadota</taxon>
        <taxon>Gammaproteobacteria</taxon>
        <taxon>Thiotrichales</taxon>
        <taxon>Thiotrichaceae</taxon>
        <taxon>environmental samples</taxon>
    </lineage>
</organism>
<sequence>MNKGTLYIVSAPSGAGKTSLLNAIVGDIENLTVSVSHTTRDSRPGEEEGVNYFFVDVASFKASIDQGDFLEYAEVFGNFYGTSQQKVEELLTNGQDVILEIDWQGAKKVREIFPKALGVFILPPSKAALQERLTNRRTDSEEVIHKRMRKACSEMQHYDEYDYLIINDNFTVAAEQLKAIFLSQRCQSFYQSQKHADLLVELISE</sequence>
<dbReference type="InterPro" id="IPR008145">
    <property type="entry name" value="GK/Ca_channel_bsu"/>
</dbReference>
<dbReference type="EMBL" id="CACVAY010000139">
    <property type="protein sequence ID" value="CAA6827112.1"/>
    <property type="molecule type" value="Genomic_DNA"/>
</dbReference>
<dbReference type="PROSITE" id="PS50052">
    <property type="entry name" value="GUANYLATE_KINASE_2"/>
    <property type="match status" value="1"/>
</dbReference>
<reference evidence="13" key="1">
    <citation type="submission" date="2020-01" db="EMBL/GenBank/DDBJ databases">
        <authorList>
            <person name="Meier V. D."/>
            <person name="Meier V D."/>
        </authorList>
    </citation>
    <scope>NUCLEOTIDE SEQUENCE</scope>
    <source>
        <strain evidence="13">HLG_WM_MAG_07</strain>
    </source>
</reference>